<dbReference type="Proteomes" id="UP001141552">
    <property type="component" value="Unassembled WGS sequence"/>
</dbReference>
<reference evidence="2" key="1">
    <citation type="submission" date="2022-02" db="EMBL/GenBank/DDBJ databases">
        <authorList>
            <person name="Henning P.M."/>
            <person name="McCubbin A.G."/>
            <person name="Shore J.S."/>
        </authorList>
    </citation>
    <scope>NUCLEOTIDE SEQUENCE</scope>
    <source>
        <strain evidence="2">F60SS</strain>
        <tissue evidence="2">Leaves</tissue>
    </source>
</reference>
<organism evidence="2 3">
    <name type="scientific">Turnera subulata</name>
    <dbReference type="NCBI Taxonomy" id="218843"/>
    <lineage>
        <taxon>Eukaryota</taxon>
        <taxon>Viridiplantae</taxon>
        <taxon>Streptophyta</taxon>
        <taxon>Embryophyta</taxon>
        <taxon>Tracheophyta</taxon>
        <taxon>Spermatophyta</taxon>
        <taxon>Magnoliopsida</taxon>
        <taxon>eudicotyledons</taxon>
        <taxon>Gunneridae</taxon>
        <taxon>Pentapetalae</taxon>
        <taxon>rosids</taxon>
        <taxon>fabids</taxon>
        <taxon>Malpighiales</taxon>
        <taxon>Passifloraceae</taxon>
        <taxon>Turnera</taxon>
    </lineage>
</organism>
<evidence type="ECO:0000256" key="1">
    <source>
        <dbReference type="SAM" id="SignalP"/>
    </source>
</evidence>
<dbReference type="AlphaFoldDB" id="A0A9Q0F422"/>
<dbReference type="PRINTS" id="PR01217">
    <property type="entry name" value="PRICHEXTENSN"/>
</dbReference>
<dbReference type="OrthoDB" id="1588785at2759"/>
<reference evidence="2" key="2">
    <citation type="journal article" date="2023" name="Plants (Basel)">
        <title>Annotation of the Turnera subulata (Passifloraceae) Draft Genome Reveals the S-Locus Evolved after the Divergence of Turneroideae from Passifloroideae in a Stepwise Manner.</title>
        <authorList>
            <person name="Henning P.M."/>
            <person name="Roalson E.H."/>
            <person name="Mir W."/>
            <person name="McCubbin A.G."/>
            <person name="Shore J.S."/>
        </authorList>
    </citation>
    <scope>NUCLEOTIDE SEQUENCE</scope>
    <source>
        <strain evidence="2">F60SS</strain>
    </source>
</reference>
<dbReference type="Pfam" id="PF01190">
    <property type="entry name" value="Pollen_Ole_e_1"/>
    <property type="match status" value="1"/>
</dbReference>
<keyword evidence="3" id="KW-1185">Reference proteome</keyword>
<feature type="chain" id="PRO_5040412043" description="Pollen Ole e 1 allergen and extensin family protein" evidence="1">
    <location>
        <begin position="39"/>
        <end position="357"/>
    </location>
</feature>
<sequence>MPLQKLLSASPMFASSMVPIAFLVLLATFLAYPLSVTARPPANAANPTSRITVVGVVFCDTCSTNSFSKHSYFLPGVDVHIQCMFKANSPKTAEQITFSVNRTTDRYGIYKLQVPEVDGVDCVDGLAIESVCQARLIGSSSPACNSPGLKTSTSEITVKSKQDNLCIYSLSALSYRPSKRNSTLCKNQKEVLLSSFNSSKFFLPYFPPYTFPWPPLPNLPPLPHLPFPPLPPLTSLPFPFPPSLPFPNLPYPRPPSLPFPFPPLPPFPPSPSLFHPPPPPAFNLGDPRTWIPNIPLLSPPPPPAFNLGDPRTWIPNIPLLSPPPPPPPPTGFNLRHPRTWIPYIPPSPPNSQQNKNP</sequence>
<accession>A0A9Q0F422</accession>
<protein>
    <recommendedName>
        <fullName evidence="4">Pollen Ole e 1 allergen and extensin family protein</fullName>
    </recommendedName>
</protein>
<name>A0A9Q0F422_9ROSI</name>
<comment type="caution">
    <text evidence="2">The sequence shown here is derived from an EMBL/GenBank/DDBJ whole genome shotgun (WGS) entry which is preliminary data.</text>
</comment>
<evidence type="ECO:0000313" key="3">
    <source>
        <dbReference type="Proteomes" id="UP001141552"/>
    </source>
</evidence>
<gene>
    <name evidence="2" type="ORF">Tsubulata_011035</name>
</gene>
<feature type="signal peptide" evidence="1">
    <location>
        <begin position="1"/>
        <end position="38"/>
    </location>
</feature>
<keyword evidence="1" id="KW-0732">Signal</keyword>
<evidence type="ECO:0000313" key="2">
    <source>
        <dbReference type="EMBL" id="KAJ4824539.1"/>
    </source>
</evidence>
<proteinExistence type="predicted"/>
<evidence type="ECO:0008006" key="4">
    <source>
        <dbReference type="Google" id="ProtNLM"/>
    </source>
</evidence>
<dbReference type="EMBL" id="JAKUCV010007158">
    <property type="protein sequence ID" value="KAJ4824539.1"/>
    <property type="molecule type" value="Genomic_DNA"/>
</dbReference>
<dbReference type="PANTHER" id="PTHR46995:SF6">
    <property type="entry name" value="POLLEN OLE E 1 ALLERGEN AND EXTENSIN FAMILY PROTEIN"/>
    <property type="match status" value="1"/>
</dbReference>
<dbReference type="PANTHER" id="PTHR46995">
    <property type="entry name" value="OS09G0508200 PROTEIN"/>
    <property type="match status" value="1"/>
</dbReference>